<dbReference type="Gene3D" id="3.20.20.140">
    <property type="entry name" value="Metal-dependent hydrolases"/>
    <property type="match status" value="1"/>
</dbReference>
<dbReference type="PANTHER" id="PTHR22642">
    <property type="entry name" value="IMIDAZOLONEPROPIONASE"/>
    <property type="match status" value="1"/>
</dbReference>
<keyword evidence="4" id="KW-1185">Reference proteome</keyword>
<feature type="domain" description="Amidohydrolase 3" evidence="2">
    <location>
        <begin position="207"/>
        <end position="662"/>
    </location>
</feature>
<sequence length="668" mass="70856">MNRLLRRCSPRGLHVLSRCLTFGAALALSTSCATTGGVGPVEPGTTLFLGKVLTLDDQGTIADAVLVDPLGRILKVGTEDQVRQGLSSAVEVVQLSPGQVLMPGFIDPHLHVLPTLIQSIMGTHDLAPCLPPPYRVDPNVDCSSRADVLSALGGMKLSPQFAASDKAFVLGMNLDPSRQAFITTEACAKGGPASFMDNPMFYLDACVTKDRPVLILDQSGHLAYANEKAFQAVCGGPMDSCQPPASVGDGGGAWVKDPKTGKYTGLLQEAAGYGPFMAAVGKGLPMELMQSNPTQLLKGYEKDILQAIEGMRKAGITTVADGGLQSVSQIDAVKTLASLPGFPLRVTGLVVRDVAVNKALRPTGPACVPSAENDCRLPNWLGAGGIKIWVDGSTQGCTAKLGAPYQYLAGGHCDGAGEGRADFSGAAAIEEDLRALWSTGDWRVQMHANGNEANEWALDAFSQLQQEKVLPHRVLLIHNTVGEEALTQRIGDLRQGKGTHQGKAVPALDIEVTHLIGHVAYWGDAFVSMLGADAAKNIDPIGFDRKYGVPFSLHSDSMVSPPRPLWFVEQAVTRRTWAYPDFQKSYVLGQEHAATVEEALRAVTSVPARHHELDGLLGSIEPGKVADFVVLSANPLDYDPAKGGDPTQISRIQVLQTYLNGKATGAAH</sequence>
<dbReference type="InterPro" id="IPR011059">
    <property type="entry name" value="Metal-dep_hydrolase_composite"/>
</dbReference>
<keyword evidence="3" id="KW-0378">Hydrolase</keyword>
<dbReference type="PROSITE" id="PS51257">
    <property type="entry name" value="PROKAR_LIPOPROTEIN"/>
    <property type="match status" value="1"/>
</dbReference>
<evidence type="ECO:0000313" key="4">
    <source>
        <dbReference type="Proteomes" id="UP000009026"/>
    </source>
</evidence>
<name>A0A0H4X2J5_9BACT</name>
<evidence type="ECO:0000313" key="3">
    <source>
        <dbReference type="EMBL" id="AKQ67880.1"/>
    </source>
</evidence>
<dbReference type="OrthoDB" id="5485695at2"/>
<proteinExistence type="predicted"/>
<dbReference type="Pfam" id="PF07969">
    <property type="entry name" value="Amidohydro_3"/>
    <property type="match status" value="1"/>
</dbReference>
<dbReference type="EMBL" id="CP012109">
    <property type="protein sequence ID" value="AKQ67880.1"/>
    <property type="molecule type" value="Genomic_DNA"/>
</dbReference>
<protein>
    <submittedName>
        <fullName evidence="3">Amidohydrolase domain protein</fullName>
    </submittedName>
</protein>
<feature type="signal peptide" evidence="1">
    <location>
        <begin position="1"/>
        <end position="27"/>
    </location>
</feature>
<evidence type="ECO:0000259" key="2">
    <source>
        <dbReference type="Pfam" id="PF07969"/>
    </source>
</evidence>
<dbReference type="RefSeq" id="WP_044890744.1">
    <property type="nucleotide sequence ID" value="NZ_CP012109.1"/>
</dbReference>
<dbReference type="Gene3D" id="2.30.40.10">
    <property type="entry name" value="Urease, subunit C, domain 1"/>
    <property type="match status" value="1"/>
</dbReference>
<reference evidence="3 4" key="1">
    <citation type="journal article" date="2016" name="PLoS ONE">
        <title>Complete Genome Sequence and Comparative Genomics of a Novel Myxobacterium Myxococcus hansupus.</title>
        <authorList>
            <person name="Sharma G."/>
            <person name="Narwani T."/>
            <person name="Subramanian S."/>
        </authorList>
    </citation>
    <scope>NUCLEOTIDE SEQUENCE [LARGE SCALE GENOMIC DNA]</scope>
    <source>
        <strain evidence="4">mixupus</strain>
    </source>
</reference>
<dbReference type="SUPFAM" id="SSF51556">
    <property type="entry name" value="Metallo-dependent hydrolases"/>
    <property type="match status" value="1"/>
</dbReference>
<dbReference type="SUPFAM" id="SSF51338">
    <property type="entry name" value="Composite domain of metallo-dependent hydrolases"/>
    <property type="match status" value="1"/>
</dbReference>
<dbReference type="GO" id="GO:0016810">
    <property type="term" value="F:hydrolase activity, acting on carbon-nitrogen (but not peptide) bonds"/>
    <property type="evidence" value="ECO:0007669"/>
    <property type="project" value="InterPro"/>
</dbReference>
<feature type="chain" id="PRO_5005213146" evidence="1">
    <location>
        <begin position="28"/>
        <end position="668"/>
    </location>
</feature>
<dbReference type="KEGG" id="mym:A176_004792"/>
<dbReference type="PATRIC" id="fig|1297742.4.peg.4839"/>
<dbReference type="InterPro" id="IPR032466">
    <property type="entry name" value="Metal_Hydrolase"/>
</dbReference>
<keyword evidence="1" id="KW-0732">Signal</keyword>
<accession>A0A0H4X2J5</accession>
<dbReference type="eggNOG" id="COG1574">
    <property type="taxonomic scope" value="Bacteria"/>
</dbReference>
<dbReference type="Gene3D" id="3.10.310.70">
    <property type="match status" value="1"/>
</dbReference>
<dbReference type="Proteomes" id="UP000009026">
    <property type="component" value="Chromosome"/>
</dbReference>
<dbReference type="PANTHER" id="PTHR22642:SF2">
    <property type="entry name" value="PROTEIN LONG AFTER FAR-RED 3"/>
    <property type="match status" value="1"/>
</dbReference>
<evidence type="ECO:0000256" key="1">
    <source>
        <dbReference type="SAM" id="SignalP"/>
    </source>
</evidence>
<organism evidence="3 4">
    <name type="scientific">Pseudomyxococcus hansupus</name>
    <dbReference type="NCBI Taxonomy" id="1297742"/>
    <lineage>
        <taxon>Bacteria</taxon>
        <taxon>Pseudomonadati</taxon>
        <taxon>Myxococcota</taxon>
        <taxon>Myxococcia</taxon>
        <taxon>Myxococcales</taxon>
        <taxon>Cystobacterineae</taxon>
        <taxon>Myxococcaceae</taxon>
        <taxon>Pseudomyxococcus</taxon>
    </lineage>
</organism>
<dbReference type="InterPro" id="IPR013108">
    <property type="entry name" value="Amidohydro_3"/>
</dbReference>
<dbReference type="STRING" id="1297742.A176_004792"/>
<gene>
    <name evidence="3" type="ORF">A176_004792</name>
</gene>
<dbReference type="AlphaFoldDB" id="A0A0H4X2J5"/>